<feature type="compositionally biased region" description="Polar residues" evidence="1">
    <location>
        <begin position="21"/>
        <end position="30"/>
    </location>
</feature>
<dbReference type="EMBL" id="JANVFO010000012">
    <property type="protein sequence ID" value="KAJ3734625.1"/>
    <property type="molecule type" value="Genomic_DNA"/>
</dbReference>
<reference evidence="2" key="1">
    <citation type="submission" date="2022-08" db="EMBL/GenBank/DDBJ databases">
        <authorList>
            <consortium name="DOE Joint Genome Institute"/>
            <person name="Min B."/>
            <person name="Sierra-Patev S."/>
            <person name="Naranjo-Ortiz M."/>
            <person name="Looney B."/>
            <person name="Konkel Z."/>
            <person name="Slot J.C."/>
            <person name="Sakamoto Y."/>
            <person name="Steenwyk J.L."/>
            <person name="Rokas A."/>
            <person name="Carro J."/>
            <person name="Camarero S."/>
            <person name="Ferreira P."/>
            <person name="Molpeceres G."/>
            <person name="Ruiz-duenas F.J."/>
            <person name="Serrano A."/>
            <person name="Henrissat B."/>
            <person name="Drula E."/>
            <person name="Hughes K.W."/>
            <person name="Mata J.L."/>
            <person name="Ishikawa N.K."/>
            <person name="Vargas-Isla R."/>
            <person name="Ushijima S."/>
            <person name="Smith C.A."/>
            <person name="Ahrendt S."/>
            <person name="Andreopoulos W."/>
            <person name="He G."/>
            <person name="LaButti K."/>
            <person name="Lipzen A."/>
            <person name="Ng V."/>
            <person name="Riley R."/>
            <person name="Sandor L."/>
            <person name="Barry K."/>
            <person name="Martinez A.T."/>
            <person name="Xiao Y."/>
            <person name="Gibbons J.G."/>
            <person name="Terashima K."/>
            <person name="Hibbett D.S."/>
            <person name="Grigoriev I.V."/>
        </authorList>
    </citation>
    <scope>NUCLEOTIDE SEQUENCE</scope>
    <source>
        <strain evidence="2">ET3784</strain>
    </source>
</reference>
<protein>
    <submittedName>
        <fullName evidence="2">Uncharacterized protein</fullName>
    </submittedName>
</protein>
<dbReference type="AlphaFoldDB" id="A0AA38N223"/>
<dbReference type="Proteomes" id="UP001176059">
    <property type="component" value="Unassembled WGS sequence"/>
</dbReference>
<sequence length="629" mass="69211">MDPMLTDDSNRLMPTVATGLVQKSSSSINQERSEHARRRNIPVPPLPQVESIRDPSTASSQITSSQIDSSASESIPVSPSSSVSSTLSDMSRNISGSGWVDMGTSKAGCQLLIANPTLDALEELWSYVITNLEDREISDETTKKKEFLRCFAKWGKLKDTIAEISGTLSSKAWIEVDEALVDPEDFVSRPFFDTIRDKILGNDWACVYDLKCEKYVTLPNMTGFSELVTLMETHNRRLHGTMYHQSNEVLQALIMQKLPDKFRADLRDCKVSENLPYGEWKMACKDVEERRPPVLPSASSIPKRPDFHLKRLSSAVPYGNNLMAGVPVSMTFQSNARSNRFPKLHPEQKKILYKLEVCFHCYNLFAGHLSNNCPANGPPSLSVPFRPLNKNDIMLATLPGSSTSGRAVAAVSERVALTELPDLDDVHAPIPFVVQPSDVAAFYGSNNIVYSVSGADMYGSSLSRGLSDYNPAASRPVRKPIAALIPSRRSEREYYDEHDDNGSIRFSPSYGRRTRRHSHSRSASVSSSEGKTGSPAGSVNEMVHDTVSVKEKAPCSGLEGGSTSTMGQRARSAPSVSESDLVDSPPMPFVMPHLEWEAKIIGPLGFSVQKPEACPLTAPSRNVFSYVVW</sequence>
<accession>A0AA38N223</accession>
<keyword evidence="3" id="KW-1185">Reference proteome</keyword>
<feature type="region of interest" description="Disordered" evidence="1">
    <location>
        <begin position="1"/>
        <end position="88"/>
    </location>
</feature>
<comment type="caution">
    <text evidence="2">The sequence shown here is derived from an EMBL/GenBank/DDBJ whole genome shotgun (WGS) entry which is preliminary data.</text>
</comment>
<feature type="compositionally biased region" description="Low complexity" evidence="1">
    <location>
        <begin position="54"/>
        <end position="88"/>
    </location>
</feature>
<feature type="region of interest" description="Disordered" evidence="1">
    <location>
        <begin position="490"/>
        <end position="539"/>
    </location>
</feature>
<proteinExistence type="predicted"/>
<evidence type="ECO:0000313" key="2">
    <source>
        <dbReference type="EMBL" id="KAJ3734625.1"/>
    </source>
</evidence>
<reference evidence="2" key="2">
    <citation type="journal article" date="2023" name="Proc. Natl. Acad. Sci. U.S.A.">
        <title>A global phylogenomic analysis of the shiitake genus Lentinula.</title>
        <authorList>
            <person name="Sierra-Patev S."/>
            <person name="Min B."/>
            <person name="Naranjo-Ortiz M."/>
            <person name="Looney B."/>
            <person name="Konkel Z."/>
            <person name="Slot J.C."/>
            <person name="Sakamoto Y."/>
            <person name="Steenwyk J.L."/>
            <person name="Rokas A."/>
            <person name="Carro J."/>
            <person name="Camarero S."/>
            <person name="Ferreira P."/>
            <person name="Molpeceres G."/>
            <person name="Ruiz-Duenas F.J."/>
            <person name="Serrano A."/>
            <person name="Henrissat B."/>
            <person name="Drula E."/>
            <person name="Hughes K.W."/>
            <person name="Mata J.L."/>
            <person name="Ishikawa N.K."/>
            <person name="Vargas-Isla R."/>
            <person name="Ushijima S."/>
            <person name="Smith C.A."/>
            <person name="Donoghue J."/>
            <person name="Ahrendt S."/>
            <person name="Andreopoulos W."/>
            <person name="He G."/>
            <person name="LaButti K."/>
            <person name="Lipzen A."/>
            <person name="Ng V."/>
            <person name="Riley R."/>
            <person name="Sandor L."/>
            <person name="Barry K."/>
            <person name="Martinez A.T."/>
            <person name="Xiao Y."/>
            <person name="Gibbons J.G."/>
            <person name="Terashima K."/>
            <person name="Grigoriev I.V."/>
            <person name="Hibbett D."/>
        </authorList>
    </citation>
    <scope>NUCLEOTIDE SEQUENCE</scope>
    <source>
        <strain evidence="2">ET3784</strain>
    </source>
</reference>
<evidence type="ECO:0000256" key="1">
    <source>
        <dbReference type="SAM" id="MobiDB-lite"/>
    </source>
</evidence>
<name>A0AA38N223_9AGAR</name>
<organism evidence="2 3">
    <name type="scientific">Lentinula guzmanii</name>
    <dbReference type="NCBI Taxonomy" id="2804957"/>
    <lineage>
        <taxon>Eukaryota</taxon>
        <taxon>Fungi</taxon>
        <taxon>Dikarya</taxon>
        <taxon>Basidiomycota</taxon>
        <taxon>Agaricomycotina</taxon>
        <taxon>Agaricomycetes</taxon>
        <taxon>Agaricomycetidae</taxon>
        <taxon>Agaricales</taxon>
        <taxon>Marasmiineae</taxon>
        <taxon>Omphalotaceae</taxon>
        <taxon>Lentinula</taxon>
    </lineage>
</organism>
<feature type="region of interest" description="Disordered" evidence="1">
    <location>
        <begin position="551"/>
        <end position="584"/>
    </location>
</feature>
<evidence type="ECO:0000313" key="3">
    <source>
        <dbReference type="Proteomes" id="UP001176059"/>
    </source>
</evidence>
<gene>
    <name evidence="2" type="ORF">DFJ43DRAFT_1151783</name>
</gene>